<dbReference type="Gene3D" id="3.30.470.30">
    <property type="entry name" value="DNA ligase/mRNA capping enzyme"/>
    <property type="match status" value="1"/>
</dbReference>
<keyword evidence="6" id="KW-0540">Nuclease</keyword>
<dbReference type="PROSITE" id="PS00697">
    <property type="entry name" value="DNA_LIGASE_A1"/>
    <property type="match status" value="1"/>
</dbReference>
<keyword evidence="8" id="KW-0547">Nucleotide-binding</keyword>
<evidence type="ECO:0000256" key="7">
    <source>
        <dbReference type="ARBA" id="ARBA00022723"/>
    </source>
</evidence>
<keyword evidence="25" id="KW-1185">Reference proteome</keyword>
<keyword evidence="3 24" id="KW-0436">Ligase</keyword>
<comment type="similarity">
    <text evidence="21">In the C-terminal section; belongs to the ATP-dependent DNA ligase family.</text>
</comment>
<sequence>MKPMLPELGEIPKQKDWEYEIKYDGFRALLYFDQHTFEFKSRNGNDLSSIFPEIYEFYLEHKDSFEPYLPIQLDGEVVMLLSSYHASFQKVQQRGRMRSAERIQKEYERFPCSFLVFDLLFFKGENIQNQSYIERKKLLYTFFKDSQLPLKPTPGHTHLIQYIPTFKDYDDIKQKAFDYDAEGIVAKAQKSTWEQGKRTSHWIKDKNWKHLTAFITKWDEKNGYYYVGVYDDKRIVEVGLFYFGISKEEKAALNQIIKQNTTSTSGSFYFVEPAICVELKILEKVTDHELREPHFVGFRFDLKPSDCTLEKYRLDILNLPNDVTITHPDKPLWNGIEKVDYIGYMRGIYSFIQPFLYNRLLTVIRYPHGFGSESFYQKNCPDYAPNFIKTIRNEDIDYIVCNDLRTYMWLGNQLAFEFHIPFNQYNENGTSEIVFDLDPPSREYFQLAVKAAKLLKIQLDQLHLQSFIKTSGNKGLQVYIPLPKSYSYKETALFTEFLALSILNGNEDDFTIERLKKNRGNRLYLDYIQHGQGKTIIAPYSVRGNEEGLVATPLFWDEVHEELTPKSFTMDVVSKRVRDVGCPLWKYDLVREEQPFDEIIQFLKRQK</sequence>
<evidence type="ECO:0000256" key="14">
    <source>
        <dbReference type="ARBA" id="ARBA00023125"/>
    </source>
</evidence>
<keyword evidence="14" id="KW-0238">DNA-binding</keyword>
<keyword evidence="13" id="KW-0239">DNA-directed DNA polymerase</keyword>
<evidence type="ECO:0000256" key="1">
    <source>
        <dbReference type="ARBA" id="ARBA00001936"/>
    </source>
</evidence>
<evidence type="ECO:0000256" key="4">
    <source>
        <dbReference type="ARBA" id="ARBA00022679"/>
    </source>
</evidence>
<dbReference type="NCBIfam" id="TIGR02776">
    <property type="entry name" value="NHEJ_ligase_prk"/>
    <property type="match status" value="1"/>
</dbReference>
<dbReference type="Proteomes" id="UP001500782">
    <property type="component" value="Unassembled WGS sequence"/>
</dbReference>
<dbReference type="Gene3D" id="2.40.50.140">
    <property type="entry name" value="Nucleic acid-binding proteins"/>
    <property type="match status" value="1"/>
</dbReference>
<evidence type="ECO:0000256" key="19">
    <source>
        <dbReference type="ARBA" id="ARBA00029943"/>
    </source>
</evidence>
<evidence type="ECO:0000256" key="16">
    <source>
        <dbReference type="ARBA" id="ARBA00023204"/>
    </source>
</evidence>
<dbReference type="GO" id="GO:0016874">
    <property type="term" value="F:ligase activity"/>
    <property type="evidence" value="ECO:0007669"/>
    <property type="project" value="UniProtKB-KW"/>
</dbReference>
<dbReference type="SUPFAM" id="SSF56091">
    <property type="entry name" value="DNA ligase/mRNA capping enzyme, catalytic domain"/>
    <property type="match status" value="1"/>
</dbReference>
<evidence type="ECO:0000313" key="25">
    <source>
        <dbReference type="Proteomes" id="UP001500782"/>
    </source>
</evidence>
<keyword evidence="9" id="KW-0227">DNA damage</keyword>
<dbReference type="PROSITE" id="PS50160">
    <property type="entry name" value="DNA_LIGASE_A3"/>
    <property type="match status" value="1"/>
</dbReference>
<name>A0ABP3G0K6_9BACI</name>
<keyword evidence="17" id="KW-0464">Manganese</keyword>
<dbReference type="PANTHER" id="PTHR42705:SF2">
    <property type="entry name" value="BIFUNCTIONAL NON-HOMOLOGOUS END JOINING PROTEIN LIGD"/>
    <property type="match status" value="1"/>
</dbReference>
<dbReference type="InterPro" id="IPR014145">
    <property type="entry name" value="LigD_pol_dom"/>
</dbReference>
<evidence type="ECO:0000256" key="8">
    <source>
        <dbReference type="ARBA" id="ARBA00022741"/>
    </source>
</evidence>
<evidence type="ECO:0000256" key="20">
    <source>
        <dbReference type="ARBA" id="ARBA00034003"/>
    </source>
</evidence>
<comment type="similarity">
    <text evidence="22">In the N-terminal section; belongs to the LigD polymerase family.</text>
</comment>
<keyword evidence="16" id="KW-0234">DNA repair</keyword>
<evidence type="ECO:0000256" key="17">
    <source>
        <dbReference type="ARBA" id="ARBA00023211"/>
    </source>
</evidence>
<evidence type="ECO:0000256" key="2">
    <source>
        <dbReference type="ARBA" id="ARBA00012727"/>
    </source>
</evidence>
<dbReference type="InterPro" id="IPR052171">
    <property type="entry name" value="NHEJ_LigD"/>
</dbReference>
<dbReference type="RefSeq" id="WP_343798601.1">
    <property type="nucleotide sequence ID" value="NZ_BAAADJ010000021.1"/>
</dbReference>
<proteinExistence type="inferred from homology"/>
<accession>A0ABP3G0K6</accession>
<evidence type="ECO:0000256" key="15">
    <source>
        <dbReference type="ARBA" id="ARBA00023172"/>
    </source>
</evidence>
<reference evidence="25" key="1">
    <citation type="journal article" date="2019" name="Int. J. Syst. Evol. Microbiol.">
        <title>The Global Catalogue of Microorganisms (GCM) 10K type strain sequencing project: providing services to taxonomists for standard genome sequencing and annotation.</title>
        <authorList>
            <consortium name="The Broad Institute Genomics Platform"/>
            <consortium name="The Broad Institute Genome Sequencing Center for Infectious Disease"/>
            <person name="Wu L."/>
            <person name="Ma J."/>
        </authorList>
    </citation>
    <scope>NUCLEOTIDE SEQUENCE [LARGE SCALE GENOMIC DNA]</scope>
    <source>
        <strain evidence="25">JCM 9731</strain>
    </source>
</reference>
<evidence type="ECO:0000256" key="13">
    <source>
        <dbReference type="ARBA" id="ARBA00022932"/>
    </source>
</evidence>
<dbReference type="InterPro" id="IPR012340">
    <property type="entry name" value="NA-bd_OB-fold"/>
</dbReference>
<comment type="caution">
    <text evidence="24">The sequence shown here is derived from an EMBL/GenBank/DDBJ whole genome shotgun (WGS) entry which is preliminary data.</text>
</comment>
<dbReference type="InterPro" id="IPR014143">
    <property type="entry name" value="NHEJ_ligase_prk"/>
</dbReference>
<keyword evidence="11" id="KW-0269">Exonuclease</keyword>
<keyword evidence="15" id="KW-0233">DNA recombination</keyword>
<evidence type="ECO:0000256" key="6">
    <source>
        <dbReference type="ARBA" id="ARBA00022722"/>
    </source>
</evidence>
<dbReference type="NCBIfam" id="NF007211">
    <property type="entry name" value="PRK09633.1"/>
    <property type="match status" value="1"/>
</dbReference>
<keyword evidence="7" id="KW-0479">Metal-binding</keyword>
<protein>
    <recommendedName>
        <fullName evidence="2">DNA ligase (ATP)</fullName>
        <ecNumber evidence="2">6.5.1.1</ecNumber>
    </recommendedName>
    <alternativeName>
        <fullName evidence="19">NHEJ DNA polymerase</fullName>
    </alternativeName>
</protein>
<evidence type="ECO:0000256" key="5">
    <source>
        <dbReference type="ARBA" id="ARBA00022695"/>
    </source>
</evidence>
<evidence type="ECO:0000256" key="11">
    <source>
        <dbReference type="ARBA" id="ARBA00022839"/>
    </source>
</evidence>
<evidence type="ECO:0000256" key="10">
    <source>
        <dbReference type="ARBA" id="ARBA00022801"/>
    </source>
</evidence>
<evidence type="ECO:0000256" key="21">
    <source>
        <dbReference type="ARBA" id="ARBA00049981"/>
    </source>
</evidence>
<comment type="cofactor">
    <cofactor evidence="1">
        <name>Mn(2+)</name>
        <dbReference type="ChEBI" id="CHEBI:29035"/>
    </cofactor>
</comment>
<dbReference type="NCBIfam" id="TIGR02779">
    <property type="entry name" value="NHEJ_ligase_lig"/>
    <property type="match status" value="1"/>
</dbReference>
<dbReference type="EMBL" id="BAAADJ010000021">
    <property type="protein sequence ID" value="GAA0329054.1"/>
    <property type="molecule type" value="Genomic_DNA"/>
</dbReference>
<evidence type="ECO:0000256" key="18">
    <source>
        <dbReference type="ARBA" id="ARBA00023268"/>
    </source>
</evidence>
<evidence type="ECO:0000256" key="12">
    <source>
        <dbReference type="ARBA" id="ARBA00022840"/>
    </source>
</evidence>
<dbReference type="Pfam" id="PF21686">
    <property type="entry name" value="LigD_Prim-Pol"/>
    <property type="match status" value="1"/>
</dbReference>
<dbReference type="EC" id="6.5.1.1" evidence="2"/>
<dbReference type="PANTHER" id="PTHR42705">
    <property type="entry name" value="BIFUNCTIONAL NON-HOMOLOGOUS END JOINING PROTEIN LIGD"/>
    <property type="match status" value="1"/>
</dbReference>
<organism evidence="24 25">
    <name type="scientific">Bacillus carboniphilus</name>
    <dbReference type="NCBI Taxonomy" id="86663"/>
    <lineage>
        <taxon>Bacteria</taxon>
        <taxon>Bacillati</taxon>
        <taxon>Bacillota</taxon>
        <taxon>Bacilli</taxon>
        <taxon>Bacillales</taxon>
        <taxon>Bacillaceae</taxon>
        <taxon>Bacillus</taxon>
    </lineage>
</organism>
<dbReference type="CDD" id="cd07906">
    <property type="entry name" value="Adenylation_DNA_ligase_LigD_LigC"/>
    <property type="match status" value="1"/>
</dbReference>
<evidence type="ECO:0000256" key="9">
    <source>
        <dbReference type="ARBA" id="ARBA00022763"/>
    </source>
</evidence>
<dbReference type="InterPro" id="IPR012310">
    <property type="entry name" value="DNA_ligase_ATP-dep_cent"/>
</dbReference>
<dbReference type="Pfam" id="PF01068">
    <property type="entry name" value="DNA_ligase_A_M"/>
    <property type="match status" value="1"/>
</dbReference>
<evidence type="ECO:0000313" key="24">
    <source>
        <dbReference type="EMBL" id="GAA0329054.1"/>
    </source>
</evidence>
<keyword evidence="10" id="KW-0378">Hydrolase</keyword>
<evidence type="ECO:0000256" key="3">
    <source>
        <dbReference type="ARBA" id="ARBA00022598"/>
    </source>
</evidence>
<keyword evidence="5" id="KW-0548">Nucleotidyltransferase</keyword>
<evidence type="ECO:0000259" key="23">
    <source>
        <dbReference type="PROSITE" id="PS50160"/>
    </source>
</evidence>
<feature type="domain" description="ATP-dependent DNA ligase family profile" evidence="23">
    <location>
        <begin position="105"/>
        <end position="248"/>
    </location>
</feature>
<keyword evidence="12" id="KW-0067">ATP-binding</keyword>
<keyword evidence="4" id="KW-0808">Transferase</keyword>
<gene>
    <name evidence="24" type="ORF">GCM10008967_19440</name>
</gene>
<dbReference type="InterPro" id="IPR016059">
    <property type="entry name" value="DNA_ligase_ATP-dep_CS"/>
</dbReference>
<dbReference type="InterPro" id="IPR014146">
    <property type="entry name" value="LigD_ligase_dom"/>
</dbReference>
<evidence type="ECO:0000256" key="22">
    <source>
        <dbReference type="ARBA" id="ARBA00049990"/>
    </source>
</evidence>
<dbReference type="SUPFAM" id="SSF50249">
    <property type="entry name" value="Nucleic acid-binding proteins"/>
    <property type="match status" value="1"/>
</dbReference>
<keyword evidence="18" id="KW-0511">Multifunctional enzyme</keyword>
<dbReference type="Gene3D" id="3.90.920.10">
    <property type="entry name" value="DNA primase, PRIM domain"/>
    <property type="match status" value="1"/>
</dbReference>
<comment type="catalytic activity">
    <reaction evidence="20">
        <text>ATP + (deoxyribonucleotide)n-3'-hydroxyl + 5'-phospho-(deoxyribonucleotide)m = (deoxyribonucleotide)n+m + AMP + diphosphate.</text>
        <dbReference type="EC" id="6.5.1.1"/>
    </reaction>
</comment>
<dbReference type="NCBIfam" id="TIGR02778">
    <property type="entry name" value="ligD_pol"/>
    <property type="match status" value="1"/>
</dbReference>